<keyword evidence="1" id="KW-0812">Transmembrane</keyword>
<accession>A0A965ZER5</accession>
<evidence type="ECO:0000313" key="3">
    <source>
        <dbReference type="Proteomes" id="UP000638732"/>
    </source>
</evidence>
<sequence length="154" mass="17805">MILNFKRAFGWFIVAYIVVSILAPAISITYAMVNHSPPPAPGVSVLQSAEFVATVPYHVLVMFLIWPLFAGIYFKKRHSGRQNLTREVWGLAIFWLFATIITDLVCFVLIKHPYSLTAHEFYVLYQPWISLIYLAIFLSPWIWYACVSIRKKSF</sequence>
<feature type="transmembrane region" description="Helical" evidence="1">
    <location>
        <begin position="53"/>
        <end position="74"/>
    </location>
</feature>
<reference evidence="2" key="2">
    <citation type="submission" date="2020-10" db="EMBL/GenBank/DDBJ databases">
        <title>Mucilaginibacter sp. nov., isolated from soil.</title>
        <authorList>
            <person name="Jeon C.O."/>
        </authorList>
    </citation>
    <scope>NUCLEOTIDE SEQUENCE</scope>
    <source>
        <strain evidence="2">R11</strain>
    </source>
</reference>
<evidence type="ECO:0000256" key="1">
    <source>
        <dbReference type="SAM" id="Phobius"/>
    </source>
</evidence>
<proteinExistence type="predicted"/>
<protein>
    <submittedName>
        <fullName evidence="2">Uncharacterized protein</fullName>
    </submittedName>
</protein>
<dbReference type="EMBL" id="WWEO01000038">
    <property type="protein sequence ID" value="NCD68432.1"/>
    <property type="molecule type" value="Genomic_DNA"/>
</dbReference>
<feature type="transmembrane region" description="Helical" evidence="1">
    <location>
        <begin position="122"/>
        <end position="144"/>
    </location>
</feature>
<dbReference type="Proteomes" id="UP000638732">
    <property type="component" value="Unassembled WGS sequence"/>
</dbReference>
<comment type="caution">
    <text evidence="2">The sequence shown here is derived from an EMBL/GenBank/DDBJ whole genome shotgun (WGS) entry which is preliminary data.</text>
</comment>
<organism evidence="2 3">
    <name type="scientific">Mucilaginibacter agri</name>
    <dbReference type="NCBI Taxonomy" id="2695265"/>
    <lineage>
        <taxon>Bacteria</taxon>
        <taxon>Pseudomonadati</taxon>
        <taxon>Bacteroidota</taxon>
        <taxon>Sphingobacteriia</taxon>
        <taxon>Sphingobacteriales</taxon>
        <taxon>Sphingobacteriaceae</taxon>
        <taxon>Mucilaginibacter</taxon>
    </lineage>
</organism>
<dbReference type="RefSeq" id="WP_166584459.1">
    <property type="nucleotide sequence ID" value="NZ_WWEO01000038.1"/>
</dbReference>
<keyword evidence="1" id="KW-1133">Transmembrane helix</keyword>
<feature type="transmembrane region" description="Helical" evidence="1">
    <location>
        <begin position="12"/>
        <end position="33"/>
    </location>
</feature>
<feature type="transmembrane region" description="Helical" evidence="1">
    <location>
        <begin position="86"/>
        <end position="110"/>
    </location>
</feature>
<reference evidence="2" key="1">
    <citation type="submission" date="2020-01" db="EMBL/GenBank/DDBJ databases">
        <authorList>
            <person name="Seo Y.L."/>
        </authorList>
    </citation>
    <scope>NUCLEOTIDE SEQUENCE</scope>
    <source>
        <strain evidence="2">R11</strain>
    </source>
</reference>
<name>A0A965ZER5_9SPHI</name>
<evidence type="ECO:0000313" key="2">
    <source>
        <dbReference type="EMBL" id="NCD68432.1"/>
    </source>
</evidence>
<keyword evidence="1" id="KW-0472">Membrane</keyword>
<gene>
    <name evidence="2" type="ORF">GSY63_03600</name>
</gene>
<keyword evidence="3" id="KW-1185">Reference proteome</keyword>
<dbReference type="AlphaFoldDB" id="A0A965ZER5"/>